<name>A0A9N9AKV2_9GLOM</name>
<reference evidence="3" key="1">
    <citation type="submission" date="2021-06" db="EMBL/GenBank/DDBJ databases">
        <authorList>
            <person name="Kallberg Y."/>
            <person name="Tangrot J."/>
            <person name="Rosling A."/>
        </authorList>
    </citation>
    <scope>NUCLEOTIDE SEQUENCE</scope>
    <source>
        <strain evidence="3">BR232B</strain>
    </source>
</reference>
<dbReference type="InterPro" id="IPR051481">
    <property type="entry name" value="BTB-POZ/Galectin-3-binding"/>
</dbReference>
<comment type="caution">
    <text evidence="3">The sequence shown here is derived from an EMBL/GenBank/DDBJ whole genome shotgun (WGS) entry which is preliminary data.</text>
</comment>
<dbReference type="AlphaFoldDB" id="A0A9N9AKV2"/>
<feature type="domain" description="BTB" evidence="1">
    <location>
        <begin position="23"/>
        <end position="101"/>
    </location>
</feature>
<dbReference type="Pfam" id="PF00651">
    <property type="entry name" value="BTB"/>
    <property type="match status" value="1"/>
</dbReference>
<dbReference type="SMART" id="SM00225">
    <property type="entry name" value="BTB"/>
    <property type="match status" value="1"/>
</dbReference>
<evidence type="ECO:0000259" key="2">
    <source>
        <dbReference type="PROSITE" id="PS51886"/>
    </source>
</evidence>
<dbReference type="SUPFAM" id="SSF54695">
    <property type="entry name" value="POZ domain"/>
    <property type="match status" value="1"/>
</dbReference>
<dbReference type="InterPro" id="IPR006571">
    <property type="entry name" value="TLDc_dom"/>
</dbReference>
<protein>
    <submittedName>
        <fullName evidence="3">10732_t:CDS:1</fullName>
    </submittedName>
</protein>
<dbReference type="EMBL" id="CAJVPI010000433">
    <property type="protein sequence ID" value="CAG8534568.1"/>
    <property type="molecule type" value="Genomic_DNA"/>
</dbReference>
<evidence type="ECO:0000313" key="4">
    <source>
        <dbReference type="Proteomes" id="UP000789739"/>
    </source>
</evidence>
<dbReference type="PROSITE" id="PS51886">
    <property type="entry name" value="TLDC"/>
    <property type="match status" value="1"/>
</dbReference>
<proteinExistence type="predicted"/>
<dbReference type="SMART" id="SM00584">
    <property type="entry name" value="TLDc"/>
    <property type="match status" value="1"/>
</dbReference>
<dbReference type="Pfam" id="PF07534">
    <property type="entry name" value="TLD"/>
    <property type="match status" value="1"/>
</dbReference>
<feature type="domain" description="TLDc" evidence="2">
    <location>
        <begin position="323"/>
        <end position="486"/>
    </location>
</feature>
<keyword evidence="4" id="KW-1185">Reference proteome</keyword>
<dbReference type="Proteomes" id="UP000789739">
    <property type="component" value="Unassembled WGS sequence"/>
</dbReference>
<dbReference type="InterPro" id="IPR000210">
    <property type="entry name" value="BTB/POZ_dom"/>
</dbReference>
<accession>A0A9N9AKV2</accession>
<dbReference type="InterPro" id="IPR011333">
    <property type="entry name" value="SKP1/BTB/POZ_sf"/>
</dbReference>
<dbReference type="OrthoDB" id="2340634at2759"/>
<dbReference type="CDD" id="cd18186">
    <property type="entry name" value="BTB_POZ_ZBTB_KLHL-like"/>
    <property type="match status" value="1"/>
</dbReference>
<dbReference type="PANTHER" id="PTHR24410">
    <property type="entry name" value="HL07962P-RELATED"/>
    <property type="match status" value="1"/>
</dbReference>
<evidence type="ECO:0000313" key="3">
    <source>
        <dbReference type="EMBL" id="CAG8534568.1"/>
    </source>
</evidence>
<dbReference type="PANTHER" id="PTHR24410:SF23">
    <property type="entry name" value="BTB DOMAIN-CONTAINING PROTEIN-RELATED"/>
    <property type="match status" value="1"/>
</dbReference>
<evidence type="ECO:0000259" key="1">
    <source>
        <dbReference type="PROSITE" id="PS50097"/>
    </source>
</evidence>
<dbReference type="PROSITE" id="PS50097">
    <property type="entry name" value="BTB"/>
    <property type="match status" value="1"/>
</dbReference>
<sequence>MEKILLTRLSDEIATLLKHEDTCDIVIVAGTGMDQMQFKGHSLILCARSEYFAEAIKQRLNVKEEGLQLYRDSFIDLSNIPSNSFELIFRYLYSGVIDLSKLTIDTIFTLIDPLHELYLHDLIDYIQEYLITNQHRWIYTEFISTYYILSDIKHIPKFRKFVNELVCTSPELLLRSEDSTIIDEDLLTDLLRRDDINMPAAEIWDRLLEWARANPIISADITLSQEKTLANTLKDFLPLVRFFQMSKNEFLEKVLPLDSIIPRELFRELVSYYLIDIRSDDLILPATCYTERIEDDSSTVVSTESIIDSELIDWQTVAWFACCIQQSETTQKLDDLLECPSEIPFIFTLLMRGSEVCATASKFHNLCDYEGPTITIIKIFGTDEIIGGYNPNHWSKDNRNPRTRKSFLFAIGRNNYEHVISRVVNTTYAVHSSHDLGPCFGFSDLRIEDNFMDGHYSYARHDDYEGPIRESTDSFRIKEIEVFRVEQKRKELLTI</sequence>
<dbReference type="Gene3D" id="1.25.40.420">
    <property type="match status" value="1"/>
</dbReference>
<organism evidence="3 4">
    <name type="scientific">Paraglomus brasilianum</name>
    <dbReference type="NCBI Taxonomy" id="144538"/>
    <lineage>
        <taxon>Eukaryota</taxon>
        <taxon>Fungi</taxon>
        <taxon>Fungi incertae sedis</taxon>
        <taxon>Mucoromycota</taxon>
        <taxon>Glomeromycotina</taxon>
        <taxon>Glomeromycetes</taxon>
        <taxon>Paraglomerales</taxon>
        <taxon>Paraglomeraceae</taxon>
        <taxon>Paraglomus</taxon>
    </lineage>
</organism>
<dbReference type="Gene3D" id="3.30.710.10">
    <property type="entry name" value="Potassium Channel Kv1.1, Chain A"/>
    <property type="match status" value="1"/>
</dbReference>
<gene>
    <name evidence="3" type="ORF">PBRASI_LOCUS4278</name>
</gene>